<gene>
    <name evidence="1" type="ORF">DPEC_G00046810</name>
</gene>
<accession>A0ACC2HAC3</accession>
<dbReference type="EMBL" id="CM055731">
    <property type="protein sequence ID" value="KAJ8012817.1"/>
    <property type="molecule type" value="Genomic_DNA"/>
</dbReference>
<comment type="caution">
    <text evidence="1">The sequence shown here is derived from an EMBL/GenBank/DDBJ whole genome shotgun (WGS) entry which is preliminary data.</text>
</comment>
<sequence length="1082" mass="116324">MKVDNCTEDQRHSCPRGFVKPMQLDMDENGSQGTLRRRMSGSRVSTKSKAPSPPVPLKSLDGAGLSQRHSVAGYSLMDMDQKENLLDEDLTLVVVLPGGVERTSSVHGSMPMLDLLVMLCAKYHLNPSGHTIELVTTNRNHIKFKPNAQIGTLDVERILLKAKGTDDKNKKTGPQMPESTVRLVINYRKTQKTILRVNPRVPLEDLLPAICEKCEFEQLSTDLLRDAQSDDPLDLTCTLNHYAIREVYARDTKAMYSTDMPFSPSSSTPANLLFYSDTVPRSKDKIQKEKENKGLFSLFRRSKKKSEQGRTASAPASPVTTSKPRPHSMSSFSGHSSTFNCSSMQFDTPKKRRAPLPPMQRSVSCSEPETQTDYDQMAGLRRSYESSLKRTKRKAPPPPSFPGVLVNNEASPGGDGQPPNTLAEIVEQEETTAPAVLVSMSDGYGDDSSLNLSADICEDSKRIEGVSPTINAPDAKMETSTPSESSGTAGEDQSCDLSSDGKPARNTLNRADCPNLELRVGIDSSEPAEVDIPCKAVEIGVQTCLLSEDPITQKRVRYKNSTASSPTISPPPPSQWGRTESQQSNQPRLHLSGGEQPVATSTPCPPSEDAQVQTDLPQSCLVSLPKPQQMPLHAEAFTSGPVGQKKDMATSTELMPADQIDNTVSPASVVPQSQKAAQSGPAPPKPSNELTRDYIPKMGMTTYTIVPQKTLEKLRYFEVALTLESPLVATGKEVEIGSFLPKDCSSQVTAEPKPLQSFVPGEYPKCQQINSTTTTTATNTTTATSESTVNGNMSEAVHSSLTPTNLPARDVKIPAPPSGDSMAEVKEIKIPPATKPKPGSFRMPQHKRTPGYYVTSAAVKGLSTSPGAGPREAPGSLVTATGAAGAAQVLKPVEEGCFPPPPPPVQWDSETSEGADVVRIEHRPEGRGIGRGQSPGSSPSRAPLSPGLSLEKLRSFAAPKPYLSTTPSRFAQAVSSAVRRSQSLSSGSTPSSPLSPTFHPITNRFSLNETKGPHEATDREANNSLDLRAGGNLNGGPARDNMTAQMAGHNDSPGHMLRKHSAADTESDVLPLSVFSGPSKEE</sequence>
<protein>
    <submittedName>
        <fullName evidence="1">Uncharacterized protein</fullName>
    </submittedName>
</protein>
<evidence type="ECO:0000313" key="2">
    <source>
        <dbReference type="Proteomes" id="UP001157502"/>
    </source>
</evidence>
<dbReference type="Proteomes" id="UP001157502">
    <property type="component" value="Chromosome 4"/>
</dbReference>
<keyword evidence="2" id="KW-1185">Reference proteome</keyword>
<name>A0ACC2HAC3_DALPE</name>
<reference evidence="1" key="1">
    <citation type="submission" date="2021-05" db="EMBL/GenBank/DDBJ databases">
        <authorList>
            <person name="Pan Q."/>
            <person name="Jouanno E."/>
            <person name="Zahm M."/>
            <person name="Klopp C."/>
            <person name="Cabau C."/>
            <person name="Louis A."/>
            <person name="Berthelot C."/>
            <person name="Parey E."/>
            <person name="Roest Crollius H."/>
            <person name="Montfort J."/>
            <person name="Robinson-Rechavi M."/>
            <person name="Bouchez O."/>
            <person name="Lampietro C."/>
            <person name="Lopez Roques C."/>
            <person name="Donnadieu C."/>
            <person name="Postlethwait J."/>
            <person name="Bobe J."/>
            <person name="Dillon D."/>
            <person name="Chandos A."/>
            <person name="von Hippel F."/>
            <person name="Guiguen Y."/>
        </authorList>
    </citation>
    <scope>NUCLEOTIDE SEQUENCE</scope>
    <source>
        <strain evidence="1">YG-Jan2019</strain>
    </source>
</reference>
<organism evidence="1 2">
    <name type="scientific">Dallia pectoralis</name>
    <name type="common">Alaska blackfish</name>
    <dbReference type="NCBI Taxonomy" id="75939"/>
    <lineage>
        <taxon>Eukaryota</taxon>
        <taxon>Metazoa</taxon>
        <taxon>Chordata</taxon>
        <taxon>Craniata</taxon>
        <taxon>Vertebrata</taxon>
        <taxon>Euteleostomi</taxon>
        <taxon>Actinopterygii</taxon>
        <taxon>Neopterygii</taxon>
        <taxon>Teleostei</taxon>
        <taxon>Protacanthopterygii</taxon>
        <taxon>Esociformes</taxon>
        <taxon>Umbridae</taxon>
        <taxon>Dallia</taxon>
    </lineage>
</organism>
<evidence type="ECO:0000313" key="1">
    <source>
        <dbReference type="EMBL" id="KAJ8012817.1"/>
    </source>
</evidence>
<proteinExistence type="predicted"/>